<comment type="function">
    <text evidence="1">Catalyzes the conversion of 7,8-dihydroneopterin (H2Neo) to 6-hydroxymethyl-7,8-dihydropterin (6-HMD).</text>
</comment>
<dbReference type="EMBL" id="CP008874">
    <property type="protein sequence ID" value="AKH96990.1"/>
    <property type="molecule type" value="Genomic_DNA"/>
</dbReference>
<dbReference type="InterPro" id="IPR036839">
    <property type="entry name" value="MptD_sf"/>
</dbReference>
<sequence length="113" mass="12227">MPTDAEIAAFEAGIKFGALYHQFAGTPVSRESADSLEIAIEESIANQPHASDVSVAIDGERIARDADDHGYVELTGEYMDVAVSIEYDDREARAEMSMVDGYPLMQLVSVTQG</sequence>
<dbReference type="InterPro" id="IPR027508">
    <property type="entry name" value="DHN_aldolase_MptD"/>
</dbReference>
<dbReference type="GO" id="GO:0004150">
    <property type="term" value="F:dihydroneopterin aldolase activity"/>
    <property type="evidence" value="ECO:0007669"/>
    <property type="project" value="UniProtKB-UniRule"/>
</dbReference>
<accession>A0A0F7P9X2</accession>
<evidence type="ECO:0000256" key="1">
    <source>
        <dbReference type="HAMAP-Rule" id="MF_02130"/>
    </source>
</evidence>
<proteinExistence type="inferred from homology"/>
<comment type="similarity">
    <text evidence="1">Belongs to the archaeal dihydroneopterin aldolase family.</text>
</comment>
<dbReference type="GeneID" id="26009853"/>
<feature type="binding site" evidence="1">
    <location>
        <position position="11"/>
    </location>
    <ligand>
        <name>substrate</name>
    </ligand>
</feature>
<reference evidence="3 6" key="1">
    <citation type="journal article" date="2015" name="ISME J.">
        <title>Elemental sulfur and acetate can support life of a novel strictly anaerobic haloarchaeon.</title>
        <authorList>
            <person name="Sorokin D.Y."/>
            <person name="Kublanov I.V."/>
            <person name="Gavrilov S.N."/>
            <person name="Rojo D."/>
            <person name="Roman P."/>
            <person name="Golyshin P.N."/>
            <person name="Slepak V.Z."/>
            <person name="Smedile F."/>
            <person name="Ferrer M."/>
            <person name="Messina E."/>
            <person name="La Cono V."/>
            <person name="Yakimov M.M."/>
        </authorList>
    </citation>
    <scope>NUCLEOTIDE SEQUENCE [LARGE SCALE GENOMIC DNA]</scope>
    <source>
        <strain evidence="3 6">HSR2</strain>
    </source>
</reference>
<evidence type="ECO:0000313" key="3">
    <source>
        <dbReference type="EMBL" id="AKH96990.1"/>
    </source>
</evidence>
<dbReference type="GO" id="GO:0046654">
    <property type="term" value="P:tetrahydrofolate biosynthetic process"/>
    <property type="evidence" value="ECO:0007669"/>
    <property type="project" value="UniProtKB-UniRule"/>
</dbReference>
<dbReference type="OrthoDB" id="132689at2157"/>
<dbReference type="HOGENOM" id="CLU_149105_1_0_2"/>
<dbReference type="EC" id="4.1.2.25" evidence="1"/>
<comment type="catalytic activity">
    <reaction evidence="1">
        <text>7,8-dihydroneopterin = 6-hydroxymethyl-7,8-dihydropterin + glycolaldehyde</text>
        <dbReference type="Rhea" id="RHEA:10540"/>
        <dbReference type="ChEBI" id="CHEBI:17001"/>
        <dbReference type="ChEBI" id="CHEBI:17071"/>
        <dbReference type="ChEBI" id="CHEBI:44841"/>
        <dbReference type="EC" id="4.1.2.25"/>
    </reaction>
</comment>
<dbReference type="Proteomes" id="UP000069906">
    <property type="component" value="Chromosome"/>
</dbReference>
<reference evidence="4 5" key="3">
    <citation type="journal article" date="2016" name="Stand. Genomic Sci.">
        <title>Complete genome sequence of 'Halanaeroarchaeum sulfurireducens' M27-SA2, a sulfur-reducing and acetate-oxidizing haloarchaeon from the deep-sea hypersaline anoxic lake Medee.</title>
        <authorList>
            <person name="Messina E."/>
            <person name="Sorokin D.Y."/>
            <person name="Kublanov I.V."/>
            <person name="Toshchakov S."/>
            <person name="Lopatina A."/>
            <person name="Arcadi E."/>
            <person name="Smedile F."/>
            <person name="La Spada G."/>
            <person name="La Cono V."/>
            <person name="Yakimov M.M."/>
        </authorList>
    </citation>
    <scope>NUCLEOTIDE SEQUENCE [LARGE SCALE GENOMIC DNA]</scope>
    <source>
        <strain evidence="4 5">M27-SA2</strain>
    </source>
</reference>
<evidence type="ECO:0000313" key="5">
    <source>
        <dbReference type="Proteomes" id="UP000060390"/>
    </source>
</evidence>
<dbReference type="KEGG" id="hsu:HLASF_0490"/>
<dbReference type="PATRIC" id="fig|1604004.4.peg.512"/>
<evidence type="ECO:0000259" key="2">
    <source>
        <dbReference type="Pfam" id="PF04038"/>
    </source>
</evidence>
<dbReference type="UniPathway" id="UPA00077">
    <property type="reaction ID" value="UER00154"/>
</dbReference>
<dbReference type="KEGG" id="hsf:HLASA_0487"/>
<feature type="binding site" evidence="1">
    <location>
        <position position="105"/>
    </location>
    <ligand>
        <name>substrate</name>
    </ligand>
</feature>
<dbReference type="SUPFAM" id="SSF143560">
    <property type="entry name" value="MK0786-like"/>
    <property type="match status" value="1"/>
</dbReference>
<evidence type="ECO:0000313" key="4">
    <source>
        <dbReference type="EMBL" id="ALG81391.1"/>
    </source>
</evidence>
<keyword evidence="6" id="KW-1185">Reference proteome</keyword>
<keyword evidence="1" id="KW-0289">Folate biosynthesis</keyword>
<name>A0A0F7P9X2_9EURY</name>
<evidence type="ECO:0000313" key="6">
    <source>
        <dbReference type="Proteomes" id="UP000069906"/>
    </source>
</evidence>
<dbReference type="RefSeq" id="WP_050047806.1">
    <property type="nucleotide sequence ID" value="NZ_CP008874.1"/>
</dbReference>
<dbReference type="HAMAP" id="MF_02130">
    <property type="entry name" value="DHNA_arch"/>
    <property type="match status" value="1"/>
</dbReference>
<dbReference type="EMBL" id="CP011564">
    <property type="protein sequence ID" value="ALG81391.1"/>
    <property type="molecule type" value="Genomic_DNA"/>
</dbReference>
<dbReference type="GO" id="GO:0046656">
    <property type="term" value="P:folic acid biosynthetic process"/>
    <property type="evidence" value="ECO:0007669"/>
    <property type="project" value="UniProtKB-KW"/>
</dbReference>
<protein>
    <recommendedName>
        <fullName evidence="1">Dihydroneopterin aldolase</fullName>
        <shortName evidence="1">DHNA</shortName>
        <ecNumber evidence="1">4.1.2.25</ecNumber>
    </recommendedName>
    <alternativeName>
        <fullName evidence="1">7,8-dihydroneopterin aldolase</fullName>
    </alternativeName>
</protein>
<dbReference type="Pfam" id="PF04038">
    <property type="entry name" value="DHNA"/>
    <property type="match status" value="1"/>
</dbReference>
<reference evidence="5" key="2">
    <citation type="submission" date="2015-05" db="EMBL/GenBank/DDBJ databases">
        <title>Complete genome sequence of Halanaeroarchaeum sulfurireducens type strain M27-SA2, a sulfate-reducer haloarchaeon from marine anoxic lake Medee.</title>
        <authorList>
            <person name="Messina E."/>
            <person name="Kublanov I.V."/>
            <person name="Toshchakov S."/>
            <person name="Arcadi E."/>
            <person name="La Spada G."/>
            <person name="La Cono V."/>
            <person name="Yakimov M.M."/>
        </authorList>
    </citation>
    <scope>NUCLEOTIDE SEQUENCE [LARGE SCALE GENOMIC DNA]</scope>
    <source>
        <strain evidence="5">M27-SA2</strain>
    </source>
</reference>
<dbReference type="InterPro" id="IPR007181">
    <property type="entry name" value="MtpD_C"/>
</dbReference>
<organism evidence="3 6">
    <name type="scientific">Halanaeroarchaeum sulfurireducens</name>
    <dbReference type="NCBI Taxonomy" id="1604004"/>
    <lineage>
        <taxon>Archaea</taxon>
        <taxon>Methanobacteriati</taxon>
        <taxon>Methanobacteriota</taxon>
        <taxon>Stenosarchaea group</taxon>
        <taxon>Halobacteria</taxon>
        <taxon>Halobacteriales</taxon>
        <taxon>Halobacteriaceae</taxon>
        <taxon>Halanaeroarchaeum</taxon>
    </lineage>
</organism>
<dbReference type="Gene3D" id="3.30.1300.20">
    <property type="entry name" value="7,8-dihydroneopterin aldolase (MptD)"/>
    <property type="match status" value="1"/>
</dbReference>
<dbReference type="STRING" id="1604004.HLASA_0487"/>
<dbReference type="AlphaFoldDB" id="A0A0F7P9X2"/>
<comment type="subunit">
    <text evidence="1">Homotetramer.</text>
</comment>
<keyword evidence="1" id="KW-0456">Lyase</keyword>
<feature type="domain" description="Dihydroneopterin aldolase MtpD C-terminal" evidence="2">
    <location>
        <begin position="3"/>
        <end position="107"/>
    </location>
</feature>
<gene>
    <name evidence="1" type="primary">mptD</name>
    <name evidence="4" type="ORF">HLASA_0487</name>
    <name evidence="3" type="ORF">HLASF_0490</name>
</gene>
<dbReference type="Proteomes" id="UP000060390">
    <property type="component" value="Chromosome"/>
</dbReference>
<comment type="pathway">
    <text evidence="1">Cofactor biosynthesis; tetrahydrofolate biosynthesis; 2-amino-4-hydroxy-6-hydroxymethyl-7,8-dihydropteridine diphosphate from 7,8-dihydroneopterin triphosphate: step 3/4.</text>
</comment>